<organism evidence="6 7">
    <name type="scientific">Polytolypa hystricis (strain UAMH7299)</name>
    <dbReference type="NCBI Taxonomy" id="1447883"/>
    <lineage>
        <taxon>Eukaryota</taxon>
        <taxon>Fungi</taxon>
        <taxon>Dikarya</taxon>
        <taxon>Ascomycota</taxon>
        <taxon>Pezizomycotina</taxon>
        <taxon>Eurotiomycetes</taxon>
        <taxon>Eurotiomycetidae</taxon>
        <taxon>Onygenales</taxon>
        <taxon>Onygenales incertae sedis</taxon>
        <taxon>Polytolypa</taxon>
    </lineage>
</organism>
<proteinExistence type="predicted"/>
<evidence type="ECO:0000256" key="4">
    <source>
        <dbReference type="ARBA" id="ARBA00023136"/>
    </source>
</evidence>
<keyword evidence="7" id="KW-1185">Reference proteome</keyword>
<comment type="caution">
    <text evidence="6">The sequence shown here is derived from an EMBL/GenBank/DDBJ whole genome shotgun (WGS) entry which is preliminary data.</text>
</comment>
<evidence type="ECO:0008006" key="8">
    <source>
        <dbReference type="Google" id="ProtNLM"/>
    </source>
</evidence>
<dbReference type="GO" id="GO:0022857">
    <property type="term" value="F:transmembrane transporter activity"/>
    <property type="evidence" value="ECO:0007669"/>
    <property type="project" value="TreeGrafter"/>
</dbReference>
<protein>
    <recommendedName>
        <fullName evidence="8">Major facilitator superfamily (MFS) profile domain-containing protein</fullName>
    </recommendedName>
</protein>
<evidence type="ECO:0000256" key="3">
    <source>
        <dbReference type="ARBA" id="ARBA00022989"/>
    </source>
</evidence>
<evidence type="ECO:0000313" key="7">
    <source>
        <dbReference type="Proteomes" id="UP000224634"/>
    </source>
</evidence>
<accession>A0A2B7XIB5</accession>
<reference evidence="6 7" key="1">
    <citation type="submission" date="2017-10" db="EMBL/GenBank/DDBJ databases">
        <title>Comparative genomics in systemic dimorphic fungi from Ajellomycetaceae.</title>
        <authorList>
            <person name="Munoz J.F."/>
            <person name="Mcewen J.G."/>
            <person name="Clay O.K."/>
            <person name="Cuomo C.A."/>
        </authorList>
    </citation>
    <scope>NUCLEOTIDE SEQUENCE [LARGE SCALE GENOMIC DNA]</scope>
    <source>
        <strain evidence="6 7">UAMH7299</strain>
    </source>
</reference>
<dbReference type="EMBL" id="PDNA01000159">
    <property type="protein sequence ID" value="PGH08513.1"/>
    <property type="molecule type" value="Genomic_DNA"/>
</dbReference>
<gene>
    <name evidence="6" type="ORF">AJ80_07833</name>
</gene>
<sequence length="162" mass="18248">MLSSTFHSVRGRALRFIQHPPTIVFVYVLAVLLELEESVQKAPTIRLLENAICNKHYQHDLPSGQIDESMCKIEPIQVRLAHIRGLLSAFDSLPIILFGSVFGSNADRNGRRLAFALAVLGTICAMVWIYFTCGTLYHRFYLQSPLISHTPRLLPLTSLLTK</sequence>
<dbReference type="PANTHER" id="PTHR23507:SF1">
    <property type="entry name" value="FI18259P1-RELATED"/>
    <property type="match status" value="1"/>
</dbReference>
<evidence type="ECO:0000313" key="6">
    <source>
        <dbReference type="EMBL" id="PGH08513.1"/>
    </source>
</evidence>
<keyword evidence="4 5" id="KW-0472">Membrane</keyword>
<dbReference type="InterPro" id="IPR036259">
    <property type="entry name" value="MFS_trans_sf"/>
</dbReference>
<evidence type="ECO:0000256" key="1">
    <source>
        <dbReference type="ARBA" id="ARBA00004141"/>
    </source>
</evidence>
<dbReference type="SUPFAM" id="SSF103473">
    <property type="entry name" value="MFS general substrate transporter"/>
    <property type="match status" value="1"/>
</dbReference>
<evidence type="ECO:0000256" key="2">
    <source>
        <dbReference type="ARBA" id="ARBA00022692"/>
    </source>
</evidence>
<dbReference type="GO" id="GO:0016020">
    <property type="term" value="C:membrane"/>
    <property type="evidence" value="ECO:0007669"/>
    <property type="project" value="UniProtKB-SubCell"/>
</dbReference>
<dbReference type="Proteomes" id="UP000224634">
    <property type="component" value="Unassembled WGS sequence"/>
</dbReference>
<comment type="subcellular location">
    <subcellularLocation>
        <location evidence="1">Membrane</location>
        <topology evidence="1">Multi-pass membrane protein</topology>
    </subcellularLocation>
</comment>
<keyword evidence="2 5" id="KW-0812">Transmembrane</keyword>
<keyword evidence="3 5" id="KW-1133">Transmembrane helix</keyword>
<dbReference type="PANTHER" id="PTHR23507">
    <property type="entry name" value="ZGC:174356"/>
    <property type="match status" value="1"/>
</dbReference>
<dbReference type="AlphaFoldDB" id="A0A2B7XIB5"/>
<evidence type="ECO:0000256" key="5">
    <source>
        <dbReference type="SAM" id="Phobius"/>
    </source>
</evidence>
<dbReference type="OrthoDB" id="194139at2759"/>
<feature type="transmembrane region" description="Helical" evidence="5">
    <location>
        <begin position="113"/>
        <end position="131"/>
    </location>
</feature>
<name>A0A2B7XIB5_POLH7</name>